<dbReference type="EMBL" id="VKHT01000658">
    <property type="protein sequence ID" value="MBB0245915.1"/>
    <property type="molecule type" value="Genomic_DNA"/>
</dbReference>
<dbReference type="AlphaFoldDB" id="A0A7W3TFV8"/>
<dbReference type="NCBIfam" id="TIGR01256">
    <property type="entry name" value="modA"/>
    <property type="match status" value="1"/>
</dbReference>
<dbReference type="CDD" id="cd13538">
    <property type="entry name" value="PBP2_ModA_like_1"/>
    <property type="match status" value="1"/>
</dbReference>
<comment type="similarity">
    <text evidence="1">Belongs to the bacterial solute-binding protein ModA family.</text>
</comment>
<accession>A0A7W3TFV8</accession>
<feature type="binding site" evidence="4">
    <location>
        <position position="190"/>
    </location>
    <ligand>
        <name>molybdate</name>
        <dbReference type="ChEBI" id="CHEBI:36264"/>
    </ligand>
</feature>
<gene>
    <name evidence="5" type="primary">modA</name>
    <name evidence="5" type="ORF">FNQ90_17830</name>
</gene>
<keyword evidence="3" id="KW-0732">Signal</keyword>
<sequence>MPSFAAPLPRRRSRAPGRIAPARLLALLLVLTGCGTGGGDTPASSADGRDGGVSLTVLAAASLTDVMPGIGALYEEARPGSSVTFSFAGSQELAAQVRQGAPADVIATADTPTMEGLAEETGDPVVFARNRPVIVTAPGNPLGIASPGDLADPELTVVLAAPEVPAGRYARQVLDAAGVEVAPASLEPNVRAVLSRVETGEADAGIVYATDATASGRVGVVELPEEVNVPAAYPAAVLTGSAHPTEAGAFVEFLAGPEARRVLTDAGFEVP</sequence>
<dbReference type="GO" id="GO:0046872">
    <property type="term" value="F:metal ion binding"/>
    <property type="evidence" value="ECO:0007669"/>
    <property type="project" value="UniProtKB-KW"/>
</dbReference>
<reference evidence="6" key="1">
    <citation type="submission" date="2019-10" db="EMBL/GenBank/DDBJ databases">
        <title>Streptomyces sp. nov., a novel actinobacterium isolated from alkaline environment.</title>
        <authorList>
            <person name="Golinska P."/>
        </authorList>
    </citation>
    <scope>NUCLEOTIDE SEQUENCE [LARGE SCALE GENOMIC DNA]</scope>
    <source>
        <strain evidence="6">DSM 42118</strain>
    </source>
</reference>
<dbReference type="RefSeq" id="WP_182607334.1">
    <property type="nucleotide sequence ID" value="NZ_VKHT01000658.1"/>
</dbReference>
<keyword evidence="6" id="KW-1185">Reference proteome</keyword>
<dbReference type="PANTHER" id="PTHR30632:SF0">
    <property type="entry name" value="SULFATE-BINDING PROTEIN"/>
    <property type="match status" value="1"/>
</dbReference>
<comment type="caution">
    <text evidence="5">The sequence shown here is derived from an EMBL/GenBank/DDBJ whole genome shotgun (WGS) entry which is preliminary data.</text>
</comment>
<feature type="binding site" evidence="4">
    <location>
        <position position="62"/>
    </location>
    <ligand>
        <name>molybdate</name>
        <dbReference type="ChEBI" id="CHEBI:36264"/>
    </ligand>
</feature>
<feature type="binding site" evidence="4">
    <location>
        <position position="90"/>
    </location>
    <ligand>
        <name>molybdate</name>
        <dbReference type="ChEBI" id="CHEBI:36264"/>
    </ligand>
</feature>
<organism evidence="5 6">
    <name type="scientific">Streptomyces alkaliphilus</name>
    <dbReference type="NCBI Taxonomy" id="1472722"/>
    <lineage>
        <taxon>Bacteria</taxon>
        <taxon>Bacillati</taxon>
        <taxon>Actinomycetota</taxon>
        <taxon>Actinomycetes</taxon>
        <taxon>Kitasatosporales</taxon>
        <taxon>Streptomycetaceae</taxon>
        <taxon>Streptomyces</taxon>
    </lineage>
</organism>
<dbReference type="Gene3D" id="3.40.190.10">
    <property type="entry name" value="Periplasmic binding protein-like II"/>
    <property type="match status" value="2"/>
</dbReference>
<evidence type="ECO:0000256" key="1">
    <source>
        <dbReference type="ARBA" id="ARBA00009175"/>
    </source>
</evidence>
<dbReference type="Proteomes" id="UP000538929">
    <property type="component" value="Unassembled WGS sequence"/>
</dbReference>
<keyword evidence="4" id="KW-0500">Molybdenum</keyword>
<evidence type="ECO:0000313" key="6">
    <source>
        <dbReference type="Proteomes" id="UP000538929"/>
    </source>
</evidence>
<name>A0A7W3TFV8_9ACTN</name>
<dbReference type="PIRSF" id="PIRSF004846">
    <property type="entry name" value="ModA"/>
    <property type="match status" value="1"/>
</dbReference>
<dbReference type="SUPFAM" id="SSF53850">
    <property type="entry name" value="Periplasmic binding protein-like II"/>
    <property type="match status" value="1"/>
</dbReference>
<dbReference type="GO" id="GO:0015689">
    <property type="term" value="P:molybdate ion transport"/>
    <property type="evidence" value="ECO:0007669"/>
    <property type="project" value="InterPro"/>
</dbReference>
<dbReference type="GO" id="GO:0030973">
    <property type="term" value="F:molybdate ion binding"/>
    <property type="evidence" value="ECO:0007669"/>
    <property type="project" value="TreeGrafter"/>
</dbReference>
<keyword evidence="2 4" id="KW-0479">Metal-binding</keyword>
<dbReference type="PANTHER" id="PTHR30632">
    <property type="entry name" value="MOLYBDATE-BINDING PERIPLASMIC PROTEIN"/>
    <property type="match status" value="1"/>
</dbReference>
<feature type="binding site" evidence="4">
    <location>
        <position position="208"/>
    </location>
    <ligand>
        <name>molybdate</name>
        <dbReference type="ChEBI" id="CHEBI:36264"/>
    </ligand>
</feature>
<evidence type="ECO:0000256" key="3">
    <source>
        <dbReference type="ARBA" id="ARBA00022729"/>
    </source>
</evidence>
<evidence type="ECO:0000256" key="2">
    <source>
        <dbReference type="ARBA" id="ARBA00022723"/>
    </source>
</evidence>
<feature type="binding site" evidence="4">
    <location>
        <position position="166"/>
    </location>
    <ligand>
        <name>molybdate</name>
        <dbReference type="ChEBI" id="CHEBI:36264"/>
    </ligand>
</feature>
<dbReference type="Pfam" id="PF13531">
    <property type="entry name" value="SBP_bac_11"/>
    <property type="match status" value="1"/>
</dbReference>
<proteinExistence type="inferred from homology"/>
<evidence type="ECO:0000313" key="5">
    <source>
        <dbReference type="EMBL" id="MBB0245915.1"/>
    </source>
</evidence>
<dbReference type="InterPro" id="IPR005950">
    <property type="entry name" value="ModA"/>
</dbReference>
<dbReference type="InterPro" id="IPR050682">
    <property type="entry name" value="ModA/WtpA"/>
</dbReference>
<protein>
    <submittedName>
        <fullName evidence="5">Molybdate ABC transporter substrate-binding protein</fullName>
    </submittedName>
</protein>
<evidence type="ECO:0000256" key="4">
    <source>
        <dbReference type="PIRSR" id="PIRSR004846-1"/>
    </source>
</evidence>